<proteinExistence type="predicted"/>
<sequence>MSQLALTYCLFCFCFAINAQKIELKGKINADSTEVAFVNIINLTQKTGSISNKKGDFVIEVQLNDSLIFSAVQFEKLGIQITEEAIKSEFLEVYLIEKNNLLQEVVINPYGLTGNLIEDAQHMPAYVFDYKAAGLIPPQKKRTQTERKLYTATSTSVDYILNSINGRIKKLRMLNEWSKIDILKQDIQERLPRDFFLIDLKIEEKYIEDFIYFCVEDEALKSFVRNNDDLEIINYLSLKADAYKIIKANETPTN</sequence>
<dbReference type="Proteomes" id="UP000599688">
    <property type="component" value="Unassembled WGS sequence"/>
</dbReference>
<keyword evidence="2" id="KW-1185">Reference proteome</keyword>
<gene>
    <name evidence="1" type="ORF">GCM10010831_09510</name>
</gene>
<evidence type="ECO:0008006" key="3">
    <source>
        <dbReference type="Google" id="ProtNLM"/>
    </source>
</evidence>
<dbReference type="AlphaFoldDB" id="A0A916ZSA7"/>
<organism evidence="1 2">
    <name type="scientific">Psychroflexus salis</name>
    <dbReference type="NCBI Taxonomy" id="1526574"/>
    <lineage>
        <taxon>Bacteria</taxon>
        <taxon>Pseudomonadati</taxon>
        <taxon>Bacteroidota</taxon>
        <taxon>Flavobacteriia</taxon>
        <taxon>Flavobacteriales</taxon>
        <taxon>Flavobacteriaceae</taxon>
        <taxon>Psychroflexus</taxon>
    </lineage>
</organism>
<evidence type="ECO:0000313" key="1">
    <source>
        <dbReference type="EMBL" id="GGE10101.1"/>
    </source>
</evidence>
<reference evidence="1 2" key="1">
    <citation type="journal article" date="2014" name="Int. J. Syst. Evol. Microbiol.">
        <title>Complete genome sequence of Corynebacterium casei LMG S-19264T (=DSM 44701T), isolated from a smear-ripened cheese.</title>
        <authorList>
            <consortium name="US DOE Joint Genome Institute (JGI-PGF)"/>
            <person name="Walter F."/>
            <person name="Albersmeier A."/>
            <person name="Kalinowski J."/>
            <person name="Ruckert C."/>
        </authorList>
    </citation>
    <scope>NUCLEOTIDE SEQUENCE [LARGE SCALE GENOMIC DNA]</scope>
    <source>
        <strain evidence="1 2">CGMCC 1.12925</strain>
    </source>
</reference>
<dbReference type="EMBL" id="BMGL01000005">
    <property type="protein sequence ID" value="GGE10101.1"/>
    <property type="molecule type" value="Genomic_DNA"/>
</dbReference>
<name>A0A916ZSA7_9FLAO</name>
<comment type="caution">
    <text evidence="1">The sequence shown here is derived from an EMBL/GenBank/DDBJ whole genome shotgun (WGS) entry which is preliminary data.</text>
</comment>
<dbReference type="RefSeq" id="WP_188405668.1">
    <property type="nucleotide sequence ID" value="NZ_BMGL01000005.1"/>
</dbReference>
<evidence type="ECO:0000313" key="2">
    <source>
        <dbReference type="Proteomes" id="UP000599688"/>
    </source>
</evidence>
<accession>A0A916ZSA7</accession>
<protein>
    <recommendedName>
        <fullName evidence="3">CarboxypepD_reg-like domain-containing protein</fullName>
    </recommendedName>
</protein>